<gene>
    <name evidence="2" type="ORF">J1C50_17065</name>
</gene>
<dbReference type="InterPro" id="IPR025449">
    <property type="entry name" value="JetB"/>
</dbReference>
<reference evidence="2 3" key="1">
    <citation type="submission" date="2021-03" db="EMBL/GenBank/DDBJ databases">
        <title>First Case of infection caused by Chromobacterium haemolyticum derived from water in China.</title>
        <authorList>
            <person name="Chen J."/>
            <person name="Liu C."/>
        </authorList>
    </citation>
    <scope>NUCLEOTIDE SEQUENCE [LARGE SCALE GENOMIC DNA]</scope>
    <source>
        <strain evidence="2 3">WJ-5</strain>
    </source>
</reference>
<dbReference type="Proteomes" id="UP000664349">
    <property type="component" value="Unassembled WGS sequence"/>
</dbReference>
<organism evidence="2 3">
    <name type="scientific">Chromobacterium haemolyticum</name>
    <dbReference type="NCBI Taxonomy" id="394935"/>
    <lineage>
        <taxon>Bacteria</taxon>
        <taxon>Pseudomonadati</taxon>
        <taxon>Pseudomonadota</taxon>
        <taxon>Betaproteobacteria</taxon>
        <taxon>Neisseriales</taxon>
        <taxon>Chromobacteriaceae</taxon>
        <taxon>Chromobacterium</taxon>
    </lineage>
</organism>
<evidence type="ECO:0000313" key="2">
    <source>
        <dbReference type="EMBL" id="MBO0417225.1"/>
    </source>
</evidence>
<name>A0ABS3GQ89_9NEIS</name>
<evidence type="ECO:0000256" key="1">
    <source>
        <dbReference type="SAM" id="MobiDB-lite"/>
    </source>
</evidence>
<comment type="caution">
    <text evidence="2">The sequence shown here is derived from an EMBL/GenBank/DDBJ whole genome shotgun (WGS) entry which is preliminary data.</text>
</comment>
<feature type="region of interest" description="Disordered" evidence="1">
    <location>
        <begin position="1"/>
        <end position="28"/>
    </location>
</feature>
<evidence type="ECO:0000313" key="3">
    <source>
        <dbReference type="Proteomes" id="UP000664349"/>
    </source>
</evidence>
<accession>A0ABS3GQ89</accession>
<protein>
    <submittedName>
        <fullName evidence="2">DUF4194 domain-containing protein</fullName>
    </submittedName>
</protein>
<feature type="region of interest" description="Disordered" evidence="1">
    <location>
        <begin position="223"/>
        <end position="247"/>
    </location>
</feature>
<keyword evidence="3" id="KW-1185">Reference proteome</keyword>
<dbReference type="EMBL" id="JAFLRD010000014">
    <property type="protein sequence ID" value="MBO0417225.1"/>
    <property type="molecule type" value="Genomic_DNA"/>
</dbReference>
<sequence>MNYSTNDSCSGGAHLQPESAPAPQNDNAIDSEVFPGDQGRIPHETRRALVQLLLGPAVDGRRQGNLWAVLLRDEAVLRERLHELFLVLVVDHDQKVAFTRQVIADDIEIPILLRRANLTFLESVLILFLRQRLTQADTQGDRAVVSWLEMMEHLSVYERISNVDHARFDKQRQGAIDKAKKLNFLQKIRGADDRFEVSPTLKLLFPAEEIQALTRTYVEMLHRGQPDESEMTDETANSGNTPGDDDE</sequence>
<dbReference type="Pfam" id="PF13835">
    <property type="entry name" value="DUF4194"/>
    <property type="match status" value="1"/>
</dbReference>
<dbReference type="RefSeq" id="WP_081950476.1">
    <property type="nucleotide sequence ID" value="NZ_JAEILV010000013.1"/>
</dbReference>
<proteinExistence type="predicted"/>